<keyword evidence="2" id="KW-1185">Reference proteome</keyword>
<accession>A0AAW2GQP0</accession>
<organism evidence="1 2">
    <name type="scientific">Cardiocondyla obscurior</name>
    <dbReference type="NCBI Taxonomy" id="286306"/>
    <lineage>
        <taxon>Eukaryota</taxon>
        <taxon>Metazoa</taxon>
        <taxon>Ecdysozoa</taxon>
        <taxon>Arthropoda</taxon>
        <taxon>Hexapoda</taxon>
        <taxon>Insecta</taxon>
        <taxon>Pterygota</taxon>
        <taxon>Neoptera</taxon>
        <taxon>Endopterygota</taxon>
        <taxon>Hymenoptera</taxon>
        <taxon>Apocrita</taxon>
        <taxon>Aculeata</taxon>
        <taxon>Formicoidea</taxon>
        <taxon>Formicidae</taxon>
        <taxon>Myrmicinae</taxon>
        <taxon>Cardiocondyla</taxon>
    </lineage>
</organism>
<gene>
    <name evidence="1" type="ORF">PUN28_001672</name>
</gene>
<evidence type="ECO:0000313" key="1">
    <source>
        <dbReference type="EMBL" id="KAL0129565.1"/>
    </source>
</evidence>
<reference evidence="1 2" key="1">
    <citation type="submission" date="2023-03" db="EMBL/GenBank/DDBJ databases">
        <title>High recombination rates correlate with genetic variation in Cardiocondyla obscurior ants.</title>
        <authorList>
            <person name="Errbii M."/>
        </authorList>
    </citation>
    <scope>NUCLEOTIDE SEQUENCE [LARGE SCALE GENOMIC DNA]</scope>
    <source>
        <strain evidence="1">Alpha-2009</strain>
        <tissue evidence="1">Whole body</tissue>
    </source>
</reference>
<evidence type="ECO:0000313" key="2">
    <source>
        <dbReference type="Proteomes" id="UP001430953"/>
    </source>
</evidence>
<protein>
    <submittedName>
        <fullName evidence="1">Uncharacterized protein</fullName>
    </submittedName>
</protein>
<dbReference type="EMBL" id="JADYXP020000002">
    <property type="protein sequence ID" value="KAL0129565.1"/>
    <property type="molecule type" value="Genomic_DNA"/>
</dbReference>
<comment type="caution">
    <text evidence="1">The sequence shown here is derived from an EMBL/GenBank/DDBJ whole genome shotgun (WGS) entry which is preliminary data.</text>
</comment>
<name>A0AAW2GQP0_9HYME</name>
<sequence length="123" mass="13587">MSRIRWHLARLVSPVSDSLSLFLSLSLSPPRPVFLVPYVSFLVCPYACLPSSLSRSRFASALPLPPRGFHLTSTRLYLSILSSLLRLPPSFPSPPFPPPPPPSPSGNSLLLRALRPGCSRRIW</sequence>
<proteinExistence type="predicted"/>
<dbReference type="AlphaFoldDB" id="A0AAW2GQP0"/>
<dbReference type="Proteomes" id="UP001430953">
    <property type="component" value="Unassembled WGS sequence"/>
</dbReference>